<protein>
    <recommendedName>
        <fullName evidence="1">Microcystin LR degradation protein MlrC N-terminal domain-containing protein</fullName>
    </recommendedName>
</protein>
<evidence type="ECO:0000259" key="1">
    <source>
        <dbReference type="Pfam" id="PF07364"/>
    </source>
</evidence>
<feature type="non-terminal residue" evidence="2">
    <location>
        <position position="303"/>
    </location>
</feature>
<sequence length="303" mass="32593">SDLLEFHRGVGQEVGGALTVFDKDPSIELVPALGVCANTSGGVLAAEDFDRLSDAFLEPIRDAGDVDGVYFALHGAMQAENEDDPEGFLLEETRKILGEHIPVVISLDLHGILTDRMLKHSDAVVTYHTYPHVDFIETGKRAASLLIRILTEDIRPVMARVRVPVLARGDEMITETGAVSECINLAKHIEENDAGLSAGVMWGNPFTDVPELRTNSIVVMDGDETAACDHAVELATRFWKHHEKMHVPLTSLEGSVKLAAQVDSGTVVMMDAADATSSGASGDSNAILRELVDQGYRGQGLAP</sequence>
<feature type="domain" description="Microcystin LR degradation protein MlrC N-terminal" evidence="1">
    <location>
        <begin position="3"/>
        <end position="259"/>
    </location>
</feature>
<proteinExistence type="predicted"/>
<evidence type="ECO:0000313" key="2">
    <source>
        <dbReference type="EMBL" id="SVD18939.1"/>
    </source>
</evidence>
<name>A0A382T9Y0_9ZZZZ</name>
<organism evidence="2">
    <name type="scientific">marine metagenome</name>
    <dbReference type="NCBI Taxonomy" id="408172"/>
    <lineage>
        <taxon>unclassified sequences</taxon>
        <taxon>metagenomes</taxon>
        <taxon>ecological metagenomes</taxon>
    </lineage>
</organism>
<dbReference type="Pfam" id="PF07364">
    <property type="entry name" value="DUF1485"/>
    <property type="match status" value="1"/>
</dbReference>
<dbReference type="EMBL" id="UINC01135032">
    <property type="protein sequence ID" value="SVD18939.1"/>
    <property type="molecule type" value="Genomic_DNA"/>
</dbReference>
<dbReference type="InterPro" id="IPR015995">
    <property type="entry name" value="MlrC_N"/>
</dbReference>
<gene>
    <name evidence="2" type="ORF">METZ01_LOCUS371793</name>
</gene>
<accession>A0A382T9Y0</accession>
<feature type="non-terminal residue" evidence="2">
    <location>
        <position position="1"/>
    </location>
</feature>
<dbReference type="AlphaFoldDB" id="A0A382T9Y0"/>
<reference evidence="2" key="1">
    <citation type="submission" date="2018-05" db="EMBL/GenBank/DDBJ databases">
        <authorList>
            <person name="Lanie J.A."/>
            <person name="Ng W.-L."/>
            <person name="Kazmierczak K.M."/>
            <person name="Andrzejewski T.M."/>
            <person name="Davidsen T.M."/>
            <person name="Wayne K.J."/>
            <person name="Tettelin H."/>
            <person name="Glass J.I."/>
            <person name="Rusch D."/>
            <person name="Podicherti R."/>
            <person name="Tsui H.-C.T."/>
            <person name="Winkler M.E."/>
        </authorList>
    </citation>
    <scope>NUCLEOTIDE SEQUENCE</scope>
</reference>